<name>A0ABM0XA69_CAMSA</name>
<dbReference type="PANTHER" id="PTHR33704">
    <property type="entry name" value="PROTEIN HEAT INTOLERANT 4-RELATED"/>
    <property type="match status" value="1"/>
</dbReference>
<sequence length="129" mass="14928">MALPNQQIVGNGGGTEGTVIVNGDDKKKPDLRGKRKRNMKKEAEKKDVKKPRVTRTRPQQQTDYFEDKRNLEDLWKAAFPVGTEWHNLDAVYDGFNWDFKTLEHLKKEEFSMGRKSLFLAMLNLTSAKM</sequence>
<feature type="region of interest" description="Disordered" evidence="1">
    <location>
        <begin position="1"/>
        <end position="60"/>
    </location>
</feature>
<dbReference type="Gene3D" id="6.10.250.2770">
    <property type="match status" value="1"/>
</dbReference>
<dbReference type="PANTHER" id="PTHR33704:SF1">
    <property type="entry name" value="PROTEIN HEAT INTOLERANT 4-RELATED"/>
    <property type="match status" value="1"/>
</dbReference>
<evidence type="ECO:0000313" key="2">
    <source>
        <dbReference type="Proteomes" id="UP000694864"/>
    </source>
</evidence>
<evidence type="ECO:0000313" key="3">
    <source>
        <dbReference type="RefSeq" id="XP_010482951.1"/>
    </source>
</evidence>
<accession>A0ABM0XA69</accession>
<feature type="compositionally biased region" description="Basic and acidic residues" evidence="1">
    <location>
        <begin position="23"/>
        <end position="32"/>
    </location>
</feature>
<dbReference type="InterPro" id="IPR039313">
    <property type="entry name" value="HIT4"/>
</dbReference>
<dbReference type="RefSeq" id="XP_010482951.1">
    <property type="nucleotide sequence ID" value="XM_010484649.2"/>
</dbReference>
<proteinExistence type="predicted"/>
<keyword evidence="2" id="KW-1185">Reference proteome</keyword>
<dbReference type="GeneID" id="104761549"/>
<protein>
    <submittedName>
        <fullName evidence="3">Uncharacterized protein LOC104761549 isoform X1</fullName>
    </submittedName>
</protein>
<gene>
    <name evidence="3" type="primary">LOC104761549</name>
</gene>
<dbReference type="Proteomes" id="UP000694864">
    <property type="component" value="Chromosome 18"/>
</dbReference>
<evidence type="ECO:0000256" key="1">
    <source>
        <dbReference type="SAM" id="MobiDB-lite"/>
    </source>
</evidence>
<organism evidence="2 3">
    <name type="scientific">Camelina sativa</name>
    <name type="common">False flax</name>
    <name type="synonym">Myagrum sativum</name>
    <dbReference type="NCBI Taxonomy" id="90675"/>
    <lineage>
        <taxon>Eukaryota</taxon>
        <taxon>Viridiplantae</taxon>
        <taxon>Streptophyta</taxon>
        <taxon>Embryophyta</taxon>
        <taxon>Tracheophyta</taxon>
        <taxon>Spermatophyta</taxon>
        <taxon>Magnoliopsida</taxon>
        <taxon>eudicotyledons</taxon>
        <taxon>Gunneridae</taxon>
        <taxon>Pentapetalae</taxon>
        <taxon>rosids</taxon>
        <taxon>malvids</taxon>
        <taxon>Brassicales</taxon>
        <taxon>Brassicaceae</taxon>
        <taxon>Camelineae</taxon>
        <taxon>Camelina</taxon>
    </lineage>
</organism>
<reference evidence="2" key="1">
    <citation type="journal article" date="2014" name="Nat. Commun.">
        <title>The emerging biofuel crop Camelina sativa retains a highly undifferentiated hexaploid genome structure.</title>
        <authorList>
            <person name="Kagale S."/>
            <person name="Koh C."/>
            <person name="Nixon J."/>
            <person name="Bollina V."/>
            <person name="Clarke W.E."/>
            <person name="Tuteja R."/>
            <person name="Spillane C."/>
            <person name="Robinson S.J."/>
            <person name="Links M.G."/>
            <person name="Clarke C."/>
            <person name="Higgins E.E."/>
            <person name="Huebert T."/>
            <person name="Sharpe A.G."/>
            <person name="Parkin I.A."/>
        </authorList>
    </citation>
    <scope>NUCLEOTIDE SEQUENCE [LARGE SCALE GENOMIC DNA]</scope>
    <source>
        <strain evidence="2">cv. DH55</strain>
    </source>
</reference>
<reference evidence="3" key="2">
    <citation type="submission" date="2025-08" db="UniProtKB">
        <authorList>
            <consortium name="RefSeq"/>
        </authorList>
    </citation>
    <scope>IDENTIFICATION</scope>
    <source>
        <tissue evidence="3">Leaf</tissue>
    </source>
</reference>